<accession>A0AAJ0FPS3</accession>
<comment type="caution">
    <text evidence="2">The sequence shown here is derived from an EMBL/GenBank/DDBJ whole genome shotgun (WGS) entry which is preliminary data.</text>
</comment>
<dbReference type="EMBL" id="MU839005">
    <property type="protein sequence ID" value="KAK1768435.1"/>
    <property type="molecule type" value="Genomic_DNA"/>
</dbReference>
<keyword evidence="3" id="KW-1185">Reference proteome</keyword>
<sequence>MAPMSIIGMSNGQGGTRPGIQGTNGDPSDWWDDENGDLTIQHQNCMWNVHSAIVKESGWFRAATQDIRFNGVLDVPSFGEVKTANILHEVLAFLHTGEFACNVWEEVPSFLTCIHAYFVAEFFEIEALKKEMVSRIKNLSKIVISIYGKDRKPLWQIGETEEKTHLRSFLRAVTETETKFDWRAKLQKALYDSGERMAARLLELPEFQEFVATEIGKNFSRAIGLRDF</sequence>
<reference evidence="2" key="1">
    <citation type="submission" date="2023-06" db="EMBL/GenBank/DDBJ databases">
        <title>Genome-scale phylogeny and comparative genomics of the fungal order Sordariales.</title>
        <authorList>
            <consortium name="Lawrence Berkeley National Laboratory"/>
            <person name="Hensen N."/>
            <person name="Bonometti L."/>
            <person name="Westerberg I."/>
            <person name="Brannstrom I.O."/>
            <person name="Guillou S."/>
            <person name="Cros-Aarteil S."/>
            <person name="Calhoun S."/>
            <person name="Haridas S."/>
            <person name="Kuo A."/>
            <person name="Mondo S."/>
            <person name="Pangilinan J."/>
            <person name="Riley R."/>
            <person name="Labutti K."/>
            <person name="Andreopoulos B."/>
            <person name="Lipzen A."/>
            <person name="Chen C."/>
            <person name="Yanf M."/>
            <person name="Daum C."/>
            <person name="Ng V."/>
            <person name="Clum A."/>
            <person name="Steindorff A."/>
            <person name="Ohm R."/>
            <person name="Martin F."/>
            <person name="Silar P."/>
            <person name="Natvig D."/>
            <person name="Lalanne C."/>
            <person name="Gautier V."/>
            <person name="Ament-Velasquez S.L."/>
            <person name="Kruys A."/>
            <person name="Hutchinson M.I."/>
            <person name="Powell A.J."/>
            <person name="Barry K."/>
            <person name="Miller A.N."/>
            <person name="Grigoriev I.V."/>
            <person name="Debuchy R."/>
            <person name="Gladieux P."/>
            <person name="Thoren M.H."/>
            <person name="Johannesson H."/>
        </authorList>
    </citation>
    <scope>NUCLEOTIDE SEQUENCE</scope>
    <source>
        <strain evidence="2">8032-3</strain>
    </source>
</reference>
<feature type="region of interest" description="Disordered" evidence="1">
    <location>
        <begin position="10"/>
        <end position="30"/>
    </location>
</feature>
<dbReference type="GeneID" id="85310766"/>
<dbReference type="Proteomes" id="UP001244011">
    <property type="component" value="Unassembled WGS sequence"/>
</dbReference>
<evidence type="ECO:0000313" key="3">
    <source>
        <dbReference type="Proteomes" id="UP001244011"/>
    </source>
</evidence>
<evidence type="ECO:0008006" key="4">
    <source>
        <dbReference type="Google" id="ProtNLM"/>
    </source>
</evidence>
<protein>
    <recommendedName>
        <fullName evidence="4">BTB domain-containing protein</fullName>
    </recommendedName>
</protein>
<organism evidence="2 3">
    <name type="scientific">Phialemonium atrogriseum</name>
    <dbReference type="NCBI Taxonomy" id="1093897"/>
    <lineage>
        <taxon>Eukaryota</taxon>
        <taxon>Fungi</taxon>
        <taxon>Dikarya</taxon>
        <taxon>Ascomycota</taxon>
        <taxon>Pezizomycotina</taxon>
        <taxon>Sordariomycetes</taxon>
        <taxon>Sordariomycetidae</taxon>
        <taxon>Cephalothecales</taxon>
        <taxon>Cephalothecaceae</taxon>
        <taxon>Phialemonium</taxon>
    </lineage>
</organism>
<evidence type="ECO:0000256" key="1">
    <source>
        <dbReference type="SAM" id="MobiDB-lite"/>
    </source>
</evidence>
<gene>
    <name evidence="2" type="ORF">QBC33DRAFT_534959</name>
</gene>
<evidence type="ECO:0000313" key="2">
    <source>
        <dbReference type="EMBL" id="KAK1768435.1"/>
    </source>
</evidence>
<proteinExistence type="predicted"/>
<dbReference type="AlphaFoldDB" id="A0AAJ0FPS3"/>
<name>A0AAJ0FPS3_9PEZI</name>
<dbReference type="RefSeq" id="XP_060284648.1">
    <property type="nucleotide sequence ID" value="XM_060427579.1"/>
</dbReference>